<sequence length="80" mass="9193">MTVRSEVFPQQSRIGLADVLFVFFTCAIMQSATMRMMDDPGLGWHLRYADQMIEQGGFVYEEPFCYPAAGHRVVQRAWLS</sequence>
<organism evidence="2">
    <name type="scientific">marine sediment metagenome</name>
    <dbReference type="NCBI Taxonomy" id="412755"/>
    <lineage>
        <taxon>unclassified sequences</taxon>
        <taxon>metagenomes</taxon>
        <taxon>ecological metagenomes</taxon>
    </lineage>
</organism>
<proteinExistence type="predicted"/>
<dbReference type="EMBL" id="BARS01010942">
    <property type="protein sequence ID" value="GAF98658.1"/>
    <property type="molecule type" value="Genomic_DNA"/>
</dbReference>
<comment type="caution">
    <text evidence="2">The sequence shown here is derived from an EMBL/GenBank/DDBJ whole genome shotgun (WGS) entry which is preliminary data.</text>
</comment>
<evidence type="ECO:0000256" key="1">
    <source>
        <dbReference type="SAM" id="Phobius"/>
    </source>
</evidence>
<evidence type="ECO:0000313" key="2">
    <source>
        <dbReference type="EMBL" id="GAF98658.1"/>
    </source>
</evidence>
<name>X0TYK8_9ZZZZ</name>
<keyword evidence="1" id="KW-0812">Transmembrane</keyword>
<keyword evidence="1" id="KW-1133">Transmembrane helix</keyword>
<feature type="transmembrane region" description="Helical" evidence="1">
    <location>
        <begin position="12"/>
        <end position="29"/>
    </location>
</feature>
<dbReference type="AlphaFoldDB" id="X0TYK8"/>
<feature type="non-terminal residue" evidence="2">
    <location>
        <position position="80"/>
    </location>
</feature>
<gene>
    <name evidence="2" type="ORF">S01H1_20097</name>
</gene>
<accession>X0TYK8</accession>
<protein>
    <submittedName>
        <fullName evidence="2">Uncharacterized protein</fullName>
    </submittedName>
</protein>
<reference evidence="2" key="1">
    <citation type="journal article" date="2014" name="Front. Microbiol.">
        <title>High frequency of phylogenetically diverse reductive dehalogenase-homologous genes in deep subseafloor sedimentary metagenomes.</title>
        <authorList>
            <person name="Kawai M."/>
            <person name="Futagami T."/>
            <person name="Toyoda A."/>
            <person name="Takaki Y."/>
            <person name="Nishi S."/>
            <person name="Hori S."/>
            <person name="Arai W."/>
            <person name="Tsubouchi T."/>
            <person name="Morono Y."/>
            <person name="Uchiyama I."/>
            <person name="Ito T."/>
            <person name="Fujiyama A."/>
            <person name="Inagaki F."/>
            <person name="Takami H."/>
        </authorList>
    </citation>
    <scope>NUCLEOTIDE SEQUENCE</scope>
    <source>
        <strain evidence="2">Expedition CK06-06</strain>
    </source>
</reference>
<keyword evidence="1" id="KW-0472">Membrane</keyword>